<keyword evidence="1" id="KW-0812">Transmembrane</keyword>
<dbReference type="Proteomes" id="UP000675968">
    <property type="component" value="Unassembled WGS sequence"/>
</dbReference>
<reference evidence="2" key="1">
    <citation type="submission" date="2021-03" db="EMBL/GenBank/DDBJ databases">
        <authorList>
            <person name="Jaffe A."/>
        </authorList>
    </citation>
    <scope>NUCLEOTIDE SEQUENCE</scope>
    <source>
        <strain evidence="2">RIFCSPLOWO2_01_FULL_AR10_48_17</strain>
    </source>
</reference>
<sequence length="116" mass="11664">MFANKGQGSLEYLLILGGAILVAVIIIAAITLLPNNSPVELNALAANCQTSLNQNLCQSTATPASLVVAAVDATHPGCPQTGTVNSVAGAGTACCWTGSTADQGTCRLNPNTAQRP</sequence>
<reference evidence="2" key="2">
    <citation type="submission" date="2021-05" db="EMBL/GenBank/DDBJ databases">
        <title>Protein family content uncovers lineage relationships and bacterial pathway maintenance mechanisms in DPANN archaea.</title>
        <authorList>
            <person name="Castelle C.J."/>
            <person name="Meheust R."/>
            <person name="Jaffe A.L."/>
            <person name="Seitz K."/>
            <person name="Gong X."/>
            <person name="Baker B.J."/>
            <person name="Banfield J.F."/>
        </authorList>
    </citation>
    <scope>NUCLEOTIDE SEQUENCE</scope>
    <source>
        <strain evidence="2">RIFCSPLOWO2_01_FULL_AR10_48_17</strain>
    </source>
</reference>
<dbReference type="InterPro" id="IPR007166">
    <property type="entry name" value="Class3_signal_pept_motif"/>
</dbReference>
<evidence type="ECO:0000313" key="3">
    <source>
        <dbReference type="Proteomes" id="UP000675968"/>
    </source>
</evidence>
<accession>A0A8T4L3Q3</accession>
<evidence type="ECO:0000313" key="2">
    <source>
        <dbReference type="EMBL" id="MBS3061197.1"/>
    </source>
</evidence>
<dbReference type="AlphaFoldDB" id="A0A8T4L3Q3"/>
<dbReference type="Pfam" id="PF04021">
    <property type="entry name" value="Class_IIIsignal"/>
    <property type="match status" value="1"/>
</dbReference>
<name>A0A8T4L3Q3_9ARCH</name>
<protein>
    <submittedName>
        <fullName evidence="2">Class III signal peptide-containing protein</fullName>
    </submittedName>
</protein>
<keyword evidence="1" id="KW-0472">Membrane</keyword>
<proteinExistence type="predicted"/>
<dbReference type="EMBL" id="JAGVWC010000008">
    <property type="protein sequence ID" value="MBS3061197.1"/>
    <property type="molecule type" value="Genomic_DNA"/>
</dbReference>
<feature type="transmembrane region" description="Helical" evidence="1">
    <location>
        <begin position="12"/>
        <end position="33"/>
    </location>
</feature>
<gene>
    <name evidence="2" type="ORF">J4215_01280</name>
</gene>
<organism evidence="2 3">
    <name type="scientific">Candidatus Iainarchaeum sp</name>
    <dbReference type="NCBI Taxonomy" id="3101447"/>
    <lineage>
        <taxon>Archaea</taxon>
        <taxon>Candidatus Iainarchaeota</taxon>
        <taxon>Candidatus Iainarchaeia</taxon>
        <taxon>Candidatus Iainarchaeales</taxon>
        <taxon>Candidatus Iainarchaeaceae</taxon>
        <taxon>Candidatus Iainarchaeum</taxon>
    </lineage>
</organism>
<keyword evidence="1" id="KW-1133">Transmembrane helix</keyword>
<evidence type="ECO:0000256" key="1">
    <source>
        <dbReference type="SAM" id="Phobius"/>
    </source>
</evidence>
<comment type="caution">
    <text evidence="2">The sequence shown here is derived from an EMBL/GenBank/DDBJ whole genome shotgun (WGS) entry which is preliminary data.</text>
</comment>